<evidence type="ECO:0000259" key="1">
    <source>
        <dbReference type="SMART" id="SM00849"/>
    </source>
</evidence>
<comment type="caution">
    <text evidence="2">The sequence shown here is derived from an EMBL/GenBank/DDBJ whole genome shotgun (WGS) entry which is preliminary data.</text>
</comment>
<dbReference type="EMBL" id="JACHIP010000002">
    <property type="protein sequence ID" value="MBB5056722.1"/>
    <property type="molecule type" value="Genomic_DNA"/>
</dbReference>
<keyword evidence="2" id="KW-0378">Hydrolase</keyword>
<dbReference type="InterPro" id="IPR036866">
    <property type="entry name" value="RibonucZ/Hydroxyglut_hydro"/>
</dbReference>
<evidence type="ECO:0000313" key="3">
    <source>
        <dbReference type="Proteomes" id="UP000540989"/>
    </source>
</evidence>
<organism evidence="2 3">
    <name type="scientific">Granulicella aggregans</name>
    <dbReference type="NCBI Taxonomy" id="474949"/>
    <lineage>
        <taxon>Bacteria</taxon>
        <taxon>Pseudomonadati</taxon>
        <taxon>Acidobacteriota</taxon>
        <taxon>Terriglobia</taxon>
        <taxon>Terriglobales</taxon>
        <taxon>Acidobacteriaceae</taxon>
        <taxon>Granulicella</taxon>
    </lineage>
</organism>
<dbReference type="GO" id="GO:0016787">
    <property type="term" value="F:hydrolase activity"/>
    <property type="evidence" value="ECO:0007669"/>
    <property type="project" value="UniProtKB-KW"/>
</dbReference>
<protein>
    <submittedName>
        <fullName evidence="2">Glyoxylase-like metal-dependent hydrolase (Beta-lactamase superfamily II)</fullName>
    </submittedName>
</protein>
<feature type="domain" description="Metallo-beta-lactamase" evidence="1">
    <location>
        <begin position="91"/>
        <end position="265"/>
    </location>
</feature>
<keyword evidence="3" id="KW-1185">Reference proteome</keyword>
<sequence length="336" mass="38754">MDRRSFLTLPIVSVVIPTVSAVMEREAVAEPPIAAKVIDFTISVPAAGTWPDKWICGSPSCMDNKDPAVQVHWYNEHTAYLRQNKAYSYEAPFMHLYFGNERILFIDQGYTQLRTDWGLRDAVDQCIAEWCGRNGRKPEEMGLLLSFSHLHDDHYAGIDQFWDRPNTRFMGQTHEEMVGFWGMTNYPEERVALDLGGRKILIWGSPGHVESEFAYYDEYTQILFTGDMFYRGRCYISFWDKWYKSMERLMKFLETHPVTHVVGCHVEISKTGEDYPYGITYQPDEAPVQLTVAELKHAYEVAKTVTKPGIYFTGSVFLCNQTRGMTTVDTNPYAYD</sequence>
<gene>
    <name evidence="2" type="ORF">HDF16_001407</name>
</gene>
<reference evidence="2 3" key="1">
    <citation type="submission" date="2020-08" db="EMBL/GenBank/DDBJ databases">
        <title>Genomic Encyclopedia of Type Strains, Phase IV (KMG-V): Genome sequencing to study the core and pangenomes of soil and plant-associated prokaryotes.</title>
        <authorList>
            <person name="Whitman W."/>
        </authorList>
    </citation>
    <scope>NUCLEOTIDE SEQUENCE [LARGE SCALE GENOMIC DNA]</scope>
    <source>
        <strain evidence="2 3">M8UP14</strain>
    </source>
</reference>
<evidence type="ECO:0000313" key="2">
    <source>
        <dbReference type="EMBL" id="MBB5056722.1"/>
    </source>
</evidence>
<dbReference type="InterPro" id="IPR001279">
    <property type="entry name" value="Metallo-B-lactamas"/>
</dbReference>
<dbReference type="Gene3D" id="3.60.15.10">
    <property type="entry name" value="Ribonuclease Z/Hydroxyacylglutathione hydrolase-like"/>
    <property type="match status" value="1"/>
</dbReference>
<proteinExistence type="predicted"/>
<accession>A0A7W7ZBF6</accession>
<dbReference type="Pfam" id="PF00753">
    <property type="entry name" value="Lactamase_B"/>
    <property type="match status" value="1"/>
</dbReference>
<name>A0A7W7ZBF6_9BACT</name>
<dbReference type="SUPFAM" id="SSF56281">
    <property type="entry name" value="Metallo-hydrolase/oxidoreductase"/>
    <property type="match status" value="1"/>
</dbReference>
<dbReference type="SMART" id="SM00849">
    <property type="entry name" value="Lactamase_B"/>
    <property type="match status" value="1"/>
</dbReference>
<dbReference type="Proteomes" id="UP000540989">
    <property type="component" value="Unassembled WGS sequence"/>
</dbReference>
<dbReference type="AlphaFoldDB" id="A0A7W7ZBF6"/>